<evidence type="ECO:0000256" key="2">
    <source>
        <dbReference type="SAM" id="SignalP"/>
    </source>
</evidence>
<feature type="signal peptide" evidence="2">
    <location>
        <begin position="1"/>
        <end position="18"/>
    </location>
</feature>
<name>A0A4Z2FM54_9TELE</name>
<sequence>MSPRRISALALLLTLQLGKTPFSRETLRKRPGSTYRLFPEPTPPNTPLPDVNGRPRGHRRVNEKCRFISSLSPCLALPVRS</sequence>
<feature type="chain" id="PRO_5021498642" description="Secreted protein" evidence="2">
    <location>
        <begin position="19"/>
        <end position="81"/>
    </location>
</feature>
<comment type="caution">
    <text evidence="3">The sequence shown here is derived from an EMBL/GenBank/DDBJ whole genome shotgun (WGS) entry which is preliminary data.</text>
</comment>
<gene>
    <name evidence="3" type="ORF">EYF80_047971</name>
</gene>
<dbReference type="AlphaFoldDB" id="A0A4Z2FM54"/>
<evidence type="ECO:0000256" key="1">
    <source>
        <dbReference type="SAM" id="MobiDB-lite"/>
    </source>
</evidence>
<keyword evidence="4" id="KW-1185">Reference proteome</keyword>
<accession>A0A4Z2FM54</accession>
<evidence type="ECO:0000313" key="3">
    <source>
        <dbReference type="EMBL" id="TNN41874.1"/>
    </source>
</evidence>
<reference evidence="3 4" key="1">
    <citation type="submission" date="2019-03" db="EMBL/GenBank/DDBJ databases">
        <title>First draft genome of Liparis tanakae, snailfish: a comprehensive survey of snailfish specific genes.</title>
        <authorList>
            <person name="Kim W."/>
            <person name="Song I."/>
            <person name="Jeong J.-H."/>
            <person name="Kim D."/>
            <person name="Kim S."/>
            <person name="Ryu S."/>
            <person name="Song J.Y."/>
            <person name="Lee S.K."/>
        </authorList>
    </citation>
    <scope>NUCLEOTIDE SEQUENCE [LARGE SCALE GENOMIC DNA]</scope>
    <source>
        <tissue evidence="3">Muscle</tissue>
    </source>
</reference>
<proteinExistence type="predicted"/>
<dbReference type="EMBL" id="SRLO01001076">
    <property type="protein sequence ID" value="TNN41874.1"/>
    <property type="molecule type" value="Genomic_DNA"/>
</dbReference>
<dbReference type="Proteomes" id="UP000314294">
    <property type="component" value="Unassembled WGS sequence"/>
</dbReference>
<protein>
    <recommendedName>
        <fullName evidence="5">Secreted protein</fullName>
    </recommendedName>
</protein>
<evidence type="ECO:0000313" key="4">
    <source>
        <dbReference type="Proteomes" id="UP000314294"/>
    </source>
</evidence>
<evidence type="ECO:0008006" key="5">
    <source>
        <dbReference type="Google" id="ProtNLM"/>
    </source>
</evidence>
<feature type="region of interest" description="Disordered" evidence="1">
    <location>
        <begin position="25"/>
        <end position="57"/>
    </location>
</feature>
<keyword evidence="2" id="KW-0732">Signal</keyword>
<organism evidence="3 4">
    <name type="scientific">Liparis tanakae</name>
    <name type="common">Tanaka's snailfish</name>
    <dbReference type="NCBI Taxonomy" id="230148"/>
    <lineage>
        <taxon>Eukaryota</taxon>
        <taxon>Metazoa</taxon>
        <taxon>Chordata</taxon>
        <taxon>Craniata</taxon>
        <taxon>Vertebrata</taxon>
        <taxon>Euteleostomi</taxon>
        <taxon>Actinopterygii</taxon>
        <taxon>Neopterygii</taxon>
        <taxon>Teleostei</taxon>
        <taxon>Neoteleostei</taxon>
        <taxon>Acanthomorphata</taxon>
        <taxon>Eupercaria</taxon>
        <taxon>Perciformes</taxon>
        <taxon>Cottioidei</taxon>
        <taxon>Cottales</taxon>
        <taxon>Liparidae</taxon>
        <taxon>Liparis</taxon>
    </lineage>
</organism>